<evidence type="ECO:0000256" key="1">
    <source>
        <dbReference type="ARBA" id="ARBA00022596"/>
    </source>
</evidence>
<keyword evidence="1" id="KW-0533">Nickel</keyword>
<proteinExistence type="predicted"/>
<organism evidence="2 3">
    <name type="scientific">Candidatus Blautia merdavium</name>
    <dbReference type="NCBI Taxonomy" id="2838494"/>
    <lineage>
        <taxon>Bacteria</taxon>
        <taxon>Bacillati</taxon>
        <taxon>Bacillota</taxon>
        <taxon>Clostridia</taxon>
        <taxon>Lachnospirales</taxon>
        <taxon>Lachnospiraceae</taxon>
        <taxon>Blautia</taxon>
    </lineage>
</organism>
<reference evidence="2" key="1">
    <citation type="journal article" date="2021" name="PeerJ">
        <title>Extensive microbial diversity within the chicken gut microbiome revealed by metagenomics and culture.</title>
        <authorList>
            <person name="Gilroy R."/>
            <person name="Ravi A."/>
            <person name="Getino M."/>
            <person name="Pursley I."/>
            <person name="Horton D.L."/>
            <person name="Alikhan N.F."/>
            <person name="Baker D."/>
            <person name="Gharbi K."/>
            <person name="Hall N."/>
            <person name="Watson M."/>
            <person name="Adriaenssens E.M."/>
            <person name="Foster-Nyarko E."/>
            <person name="Jarju S."/>
            <person name="Secka A."/>
            <person name="Antonio M."/>
            <person name="Oren A."/>
            <person name="Chaudhuri R.R."/>
            <person name="La Ragione R."/>
            <person name="Hildebrand F."/>
            <person name="Pallen M.J."/>
        </authorList>
    </citation>
    <scope>NUCLEOTIDE SEQUENCE</scope>
    <source>
        <strain evidence="2">ChiBcec2-3848</strain>
    </source>
</reference>
<dbReference type="Proteomes" id="UP000823886">
    <property type="component" value="Unassembled WGS sequence"/>
</dbReference>
<dbReference type="AlphaFoldDB" id="A0A9D2PPN1"/>
<dbReference type="PANTHER" id="PTHR36566">
    <property type="entry name" value="NICKEL INSERTION PROTEIN-RELATED"/>
    <property type="match status" value="1"/>
</dbReference>
<evidence type="ECO:0000313" key="3">
    <source>
        <dbReference type="Proteomes" id="UP000823886"/>
    </source>
</evidence>
<comment type="caution">
    <text evidence="2">The sequence shown here is derived from an EMBL/GenBank/DDBJ whole genome shotgun (WGS) entry which is preliminary data.</text>
</comment>
<sequence length="190" mass="21864">MTGTEILKIPVDRETKEKAERRCRSQGKTLEEAVLEFIKESAEEKDTVCILETNVDDCSGEQLGYAMECLLEAGALDASCFPVYMKKNRPAYMLQVICREEKQKELEAILFRETTSIGLRRYREEREILPRTFAEVCLRTGEKVRIKICEHHGQKFYYPEYETVKAACRESGRAFREVYEEAAALAGGEQ</sequence>
<evidence type="ECO:0000313" key="2">
    <source>
        <dbReference type="EMBL" id="HJC63000.1"/>
    </source>
</evidence>
<protein>
    <submittedName>
        <fullName evidence="2">LarC family nickel insertion protein</fullName>
    </submittedName>
</protein>
<dbReference type="EMBL" id="DWVZ01000065">
    <property type="protein sequence ID" value="HJC63000.1"/>
    <property type="molecule type" value="Genomic_DNA"/>
</dbReference>
<dbReference type="PANTHER" id="PTHR36566:SF1">
    <property type="entry name" value="PYRIDINIUM-3,5-BISTHIOCARBOXYLIC ACID MONONUCLEOTIDE NICKEL INSERTION PROTEIN"/>
    <property type="match status" value="1"/>
</dbReference>
<name>A0A9D2PPN1_9FIRM</name>
<accession>A0A9D2PPN1</accession>
<dbReference type="Gene3D" id="3.30.70.1380">
    <property type="entry name" value="Transcriptional regulatory protein pf0864 domain like"/>
    <property type="match status" value="1"/>
</dbReference>
<dbReference type="Pfam" id="PF01969">
    <property type="entry name" value="Ni_insertion"/>
    <property type="match status" value="1"/>
</dbReference>
<dbReference type="InterPro" id="IPR002822">
    <property type="entry name" value="Ni_insertion"/>
</dbReference>
<reference evidence="2" key="2">
    <citation type="submission" date="2021-04" db="EMBL/GenBank/DDBJ databases">
        <authorList>
            <person name="Gilroy R."/>
        </authorList>
    </citation>
    <scope>NUCLEOTIDE SEQUENCE</scope>
    <source>
        <strain evidence="2">ChiBcec2-3848</strain>
    </source>
</reference>
<gene>
    <name evidence="2" type="ORF">H9753_05205</name>
</gene>